<organism evidence="1">
    <name type="scientific">Treponema denticola H1-T</name>
    <dbReference type="NCBI Taxonomy" id="999431"/>
    <lineage>
        <taxon>Bacteria</taxon>
        <taxon>Pseudomonadati</taxon>
        <taxon>Spirochaetota</taxon>
        <taxon>Spirochaetia</taxon>
        <taxon>Spirochaetales</taxon>
        <taxon>Treponemataceae</taxon>
        <taxon>Treponema</taxon>
    </lineage>
</organism>
<dbReference type="RefSeq" id="WP_002689749.1">
    <property type="nucleotide sequence ID" value="NZ_CM001794.1"/>
</dbReference>
<sequence>MQEQDEMRKVETPEIMLTLIQQLNFEAGMKEKLLQQEESGNKIANLQGFLSGVRAYKQAMRDSGYILDEEFSGTERRLIPFLDNGVGTIELPELREVVYALNEITTSEDFEKFKDVWDEAIDEQKNWLFYISEKGRDLHFVKGWYEAMKWIDETIEELQEALVLKEKDEAESLPFDDGE</sequence>
<dbReference type="HOGENOM" id="CLU_1502842_0_0_12"/>
<gene>
    <name evidence="1" type="ORF">HMPREF9725_02568</name>
</gene>
<evidence type="ECO:0000313" key="1">
    <source>
        <dbReference type="EMBL" id="EMB28138.1"/>
    </source>
</evidence>
<reference evidence="1" key="1">
    <citation type="submission" date="2012-01" db="EMBL/GenBank/DDBJ databases">
        <title>The Genome Sequence of Treponema denticola H1-T.</title>
        <authorList>
            <consortium name="The Broad Institute Genome Sequencing Platform"/>
            <person name="Earl A."/>
            <person name="Ward D."/>
            <person name="Feldgarden M."/>
            <person name="Gevers D."/>
            <person name="Blanton J.M."/>
            <person name="Fenno C.J."/>
            <person name="Baranova O.V."/>
            <person name="Mathney J."/>
            <person name="Dewhirst F.E."/>
            <person name="Izard J."/>
            <person name="Young S.K."/>
            <person name="Zeng Q."/>
            <person name="Gargeya S."/>
            <person name="Fitzgerald M."/>
            <person name="Haas B."/>
            <person name="Abouelleil A."/>
            <person name="Alvarado L."/>
            <person name="Arachchi H.M."/>
            <person name="Berlin A."/>
            <person name="Chapman S.B."/>
            <person name="Gearin G."/>
            <person name="Goldberg J."/>
            <person name="Griggs A."/>
            <person name="Gujja S."/>
            <person name="Hansen M."/>
            <person name="Heiman D."/>
            <person name="Howarth C."/>
            <person name="Larimer J."/>
            <person name="Lui A."/>
            <person name="MacDonald P.J.P."/>
            <person name="McCowen C."/>
            <person name="Montmayeur A."/>
            <person name="Murphy C."/>
            <person name="Neiman D."/>
            <person name="Pearson M."/>
            <person name="Priest M."/>
            <person name="Roberts A."/>
            <person name="Saif S."/>
            <person name="Shea T."/>
            <person name="Sisk P."/>
            <person name="Stolte C."/>
            <person name="Sykes S."/>
            <person name="Wortman J."/>
            <person name="Nusbaum C."/>
            <person name="Birren B."/>
        </authorList>
    </citation>
    <scope>NUCLEOTIDE SEQUENCE [LARGE SCALE GENOMIC DNA]</scope>
    <source>
        <strain evidence="1">H1-T</strain>
    </source>
</reference>
<dbReference type="Proteomes" id="UP000011708">
    <property type="component" value="Chromosome"/>
</dbReference>
<proteinExistence type="predicted"/>
<comment type="caution">
    <text evidence="1">The sequence shown here is derived from an EMBL/GenBank/DDBJ whole genome shotgun (WGS) entry which is preliminary data.</text>
</comment>
<dbReference type="PATRIC" id="fig|999431.4.peg.2661"/>
<accession>M2C385</accession>
<dbReference type="AlphaFoldDB" id="M2C385"/>
<dbReference type="EMBL" id="AGDW01000025">
    <property type="protein sequence ID" value="EMB28138.1"/>
    <property type="molecule type" value="Genomic_DNA"/>
</dbReference>
<name>M2C385_TREDN</name>
<protein>
    <submittedName>
        <fullName evidence="1">Uncharacterized protein</fullName>
    </submittedName>
</protein>